<accession>A0A2S4VEU8</accession>
<gene>
    <name evidence="1" type="ORF">PSTT_07824</name>
</gene>
<dbReference type="AlphaFoldDB" id="A0A2S4VEU8"/>
<evidence type="ECO:0000313" key="1">
    <source>
        <dbReference type="EMBL" id="POW08071.1"/>
    </source>
</evidence>
<protein>
    <submittedName>
        <fullName evidence="1">Uncharacterized protein</fullName>
    </submittedName>
</protein>
<proteinExistence type="predicted"/>
<keyword evidence="2" id="KW-1185">Reference proteome</keyword>
<dbReference type="EMBL" id="PKSL01000068">
    <property type="protein sequence ID" value="POW08071.1"/>
    <property type="molecule type" value="Genomic_DNA"/>
</dbReference>
<comment type="caution">
    <text evidence="1">The sequence shown here is derived from an EMBL/GenBank/DDBJ whole genome shotgun (WGS) entry which is preliminary data.</text>
</comment>
<dbReference type="Proteomes" id="UP000239156">
    <property type="component" value="Unassembled WGS sequence"/>
</dbReference>
<reference evidence="1" key="1">
    <citation type="submission" date="2017-12" db="EMBL/GenBank/DDBJ databases">
        <title>Gene loss provides genomic basis for host adaptation in cereal stripe rust fungi.</title>
        <authorList>
            <person name="Xia C."/>
        </authorList>
    </citation>
    <scope>NUCLEOTIDE SEQUENCE [LARGE SCALE GENOMIC DNA]</scope>
    <source>
        <strain evidence="1">93-210</strain>
    </source>
</reference>
<name>A0A2S4VEU8_9BASI</name>
<organism evidence="1 2">
    <name type="scientific">Puccinia striiformis</name>
    <dbReference type="NCBI Taxonomy" id="27350"/>
    <lineage>
        <taxon>Eukaryota</taxon>
        <taxon>Fungi</taxon>
        <taxon>Dikarya</taxon>
        <taxon>Basidiomycota</taxon>
        <taxon>Pucciniomycotina</taxon>
        <taxon>Pucciniomycetes</taxon>
        <taxon>Pucciniales</taxon>
        <taxon>Pucciniaceae</taxon>
        <taxon>Puccinia</taxon>
    </lineage>
</organism>
<dbReference type="VEuPathDB" id="FungiDB:PSTT_07824"/>
<sequence>MGHQHSNIYRSTDGLNLKPNSSVLTATSEPRITAAYSFTPFRCMVAENSSVQIIQSINIIERTYKFGALQSSSRTHLWASPNNLLINGNPLLISNRSVTYARILEEPSMGETFPRHHYAERGSELKRIMPGQLLHKRSNGARGCLTLDATFESVANFVGRNRMETSSKTLRQSDQALSMTFIDRDPVPGDQSKVFDAEAELASNPFDHVVEKNGHPEAGPLTSKTAQWKRLEGNIEQKKFNAYHLYLSDLRGASLILHEGNREEWKSQEIYRANEKDAQAFFEHMNPDFKLGSKFNLYNFLIERSLSEQKLWWSKEDYEALQVKSDFQSDDVQLTIQVGDLIEPYLLRAQAELSAEEKSKVRNQLFELFERFRQSEWSYDKKWSIGPGRKWLIERFSGSGYGETRYHNFIKSLGSESHPDEWKQSLEQLELNLEAKQWAPPSLKFTWLDLGFEPDEMEELIRILKAYQARTLKSAFRDVEEASTTKAGDIPLQSLAYSAENMPKRFVELHRRLAKQAKKRRLMLKWISENLLTHDQIYESILNIGRCAAHKPIDQLRFKLVLGIHKLLHNVRDVSHSIWSWILDLFSPQKIREYFTPKK</sequence>
<evidence type="ECO:0000313" key="2">
    <source>
        <dbReference type="Proteomes" id="UP000239156"/>
    </source>
</evidence>
<dbReference type="VEuPathDB" id="FungiDB:PSHT_12886"/>